<evidence type="ECO:0000313" key="5">
    <source>
        <dbReference type="Proteomes" id="UP000188543"/>
    </source>
</evidence>
<organism evidence="4 5">
    <name type="scientific">Burkholderia cenocepacia</name>
    <dbReference type="NCBI Taxonomy" id="95486"/>
    <lineage>
        <taxon>Bacteria</taxon>
        <taxon>Pseudomonadati</taxon>
        <taxon>Pseudomonadota</taxon>
        <taxon>Betaproteobacteria</taxon>
        <taxon>Burkholderiales</taxon>
        <taxon>Burkholderiaceae</taxon>
        <taxon>Burkholderia</taxon>
        <taxon>Burkholderia cepacia complex</taxon>
    </lineage>
</organism>
<dbReference type="RefSeq" id="WP_077176823.1">
    <property type="nucleotide sequence ID" value="NZ_MUTB01000172.1"/>
</dbReference>
<accession>A0A1V2VTV2</accession>
<feature type="transmembrane region" description="Helical" evidence="3">
    <location>
        <begin position="12"/>
        <end position="34"/>
    </location>
</feature>
<dbReference type="SUPFAM" id="SSF54523">
    <property type="entry name" value="Pili subunits"/>
    <property type="match status" value="1"/>
</dbReference>
<keyword evidence="2" id="KW-0488">Methylation</keyword>
<protein>
    <recommendedName>
        <fullName evidence="6">Prepilin-type N-terminal cleavage/methylation domain-containing protein</fullName>
    </recommendedName>
</protein>
<sequence>MIIRRKKNGFTLIELMVAVLLTGILASMGISSYMTHNIRKQVSEGFKLAGGIQTAISQYYVRGWSMPADMNALKLPQASGQYVSSITQEKGVITITYGNNAMSKLTGGKVTLKGTDNGNGNVLWTCTPDGTIITKEYVPISCV</sequence>
<keyword evidence="3" id="KW-0472">Membrane</keyword>
<dbReference type="Proteomes" id="UP000188543">
    <property type="component" value="Unassembled WGS sequence"/>
</dbReference>
<evidence type="ECO:0000256" key="1">
    <source>
        <dbReference type="ARBA" id="ARBA00005233"/>
    </source>
</evidence>
<dbReference type="AlphaFoldDB" id="A0A1V2VTV2"/>
<evidence type="ECO:0000313" key="4">
    <source>
        <dbReference type="EMBL" id="ONU76319.1"/>
    </source>
</evidence>
<dbReference type="Pfam" id="PF00114">
    <property type="entry name" value="Pilin"/>
    <property type="match status" value="1"/>
</dbReference>
<keyword evidence="3" id="KW-0812">Transmembrane</keyword>
<evidence type="ECO:0000256" key="3">
    <source>
        <dbReference type="SAM" id="Phobius"/>
    </source>
</evidence>
<evidence type="ECO:0008006" key="6">
    <source>
        <dbReference type="Google" id="ProtNLM"/>
    </source>
</evidence>
<gene>
    <name evidence="4" type="ORF">A8E72_33960</name>
</gene>
<dbReference type="EMBL" id="MUTJ01000100">
    <property type="protein sequence ID" value="ONU76319.1"/>
    <property type="molecule type" value="Genomic_DNA"/>
</dbReference>
<dbReference type="GO" id="GO:0009289">
    <property type="term" value="C:pilus"/>
    <property type="evidence" value="ECO:0007669"/>
    <property type="project" value="InterPro"/>
</dbReference>
<dbReference type="InterPro" id="IPR045584">
    <property type="entry name" value="Pilin-like"/>
</dbReference>
<dbReference type="Pfam" id="PF07963">
    <property type="entry name" value="N_methyl"/>
    <property type="match status" value="1"/>
</dbReference>
<reference evidence="4 5" key="1">
    <citation type="submission" date="2016-08" db="EMBL/GenBank/DDBJ databases">
        <authorList>
            <person name="Seilhamer J.J."/>
        </authorList>
    </citation>
    <scope>NUCLEOTIDE SEQUENCE [LARGE SCALE GENOMIC DNA]</scope>
    <source>
        <strain evidence="4 5">VC14762</strain>
    </source>
</reference>
<dbReference type="InterPro" id="IPR012902">
    <property type="entry name" value="N_methyl_site"/>
</dbReference>
<proteinExistence type="inferred from homology"/>
<comment type="caution">
    <text evidence="4">The sequence shown here is derived from an EMBL/GenBank/DDBJ whole genome shotgun (WGS) entry which is preliminary data.</text>
</comment>
<evidence type="ECO:0000256" key="2">
    <source>
        <dbReference type="ARBA" id="ARBA00022481"/>
    </source>
</evidence>
<dbReference type="GO" id="GO:0007155">
    <property type="term" value="P:cell adhesion"/>
    <property type="evidence" value="ECO:0007669"/>
    <property type="project" value="InterPro"/>
</dbReference>
<dbReference type="InterPro" id="IPR001082">
    <property type="entry name" value="Pilin"/>
</dbReference>
<keyword evidence="3" id="KW-1133">Transmembrane helix</keyword>
<dbReference type="Gene3D" id="3.30.700.10">
    <property type="entry name" value="Glycoprotein, Type 4 Pilin"/>
    <property type="match status" value="1"/>
</dbReference>
<name>A0A1V2VTV2_9BURK</name>
<dbReference type="NCBIfam" id="TIGR02532">
    <property type="entry name" value="IV_pilin_GFxxxE"/>
    <property type="match status" value="1"/>
</dbReference>
<comment type="similarity">
    <text evidence="1">Belongs to the N-Me-Phe pilin family.</text>
</comment>